<reference evidence="2" key="1">
    <citation type="journal article" date="2020" name="J Insects Food Feed">
        <title>The yellow mealworm (Tenebrio molitor) genome: a resource for the emerging insects as food and feed industry.</title>
        <authorList>
            <person name="Eriksson T."/>
            <person name="Andere A."/>
            <person name="Kelstrup H."/>
            <person name="Emery V."/>
            <person name="Picard C."/>
        </authorList>
    </citation>
    <scope>NUCLEOTIDE SEQUENCE</scope>
    <source>
        <strain evidence="2">Stoneville</strain>
        <tissue evidence="2">Whole head</tissue>
    </source>
</reference>
<protein>
    <submittedName>
        <fullName evidence="2">Uncharacterized protein</fullName>
    </submittedName>
</protein>
<feature type="compositionally biased region" description="Polar residues" evidence="1">
    <location>
        <begin position="99"/>
        <end position="118"/>
    </location>
</feature>
<accession>A0A8J6LIZ3</accession>
<evidence type="ECO:0000313" key="2">
    <source>
        <dbReference type="EMBL" id="KAH0820507.1"/>
    </source>
</evidence>
<evidence type="ECO:0000313" key="3">
    <source>
        <dbReference type="Proteomes" id="UP000719412"/>
    </source>
</evidence>
<keyword evidence="3" id="KW-1185">Reference proteome</keyword>
<dbReference type="EMBL" id="JABDTM020011707">
    <property type="protein sequence ID" value="KAH0820507.1"/>
    <property type="molecule type" value="Genomic_DNA"/>
</dbReference>
<feature type="region of interest" description="Disordered" evidence="1">
    <location>
        <begin position="98"/>
        <end position="118"/>
    </location>
</feature>
<evidence type="ECO:0000256" key="1">
    <source>
        <dbReference type="SAM" id="MobiDB-lite"/>
    </source>
</evidence>
<name>A0A8J6LIZ3_TENMO</name>
<gene>
    <name evidence="2" type="ORF">GEV33_002284</name>
</gene>
<organism evidence="2 3">
    <name type="scientific">Tenebrio molitor</name>
    <name type="common">Yellow mealworm beetle</name>
    <dbReference type="NCBI Taxonomy" id="7067"/>
    <lineage>
        <taxon>Eukaryota</taxon>
        <taxon>Metazoa</taxon>
        <taxon>Ecdysozoa</taxon>
        <taxon>Arthropoda</taxon>
        <taxon>Hexapoda</taxon>
        <taxon>Insecta</taxon>
        <taxon>Pterygota</taxon>
        <taxon>Neoptera</taxon>
        <taxon>Endopterygota</taxon>
        <taxon>Coleoptera</taxon>
        <taxon>Polyphaga</taxon>
        <taxon>Cucujiformia</taxon>
        <taxon>Tenebrionidae</taxon>
        <taxon>Tenebrio</taxon>
    </lineage>
</organism>
<sequence length="118" mass="13177">MDDIARPNLAITVTQSNRIRGMINDNYMHGTAAEFVKRNGTPPHFCKSKLPAIPHVPYANFVRIPREKTISEEGAFGHGLDEIRARCAYNRAKPHTVSGLKTTLNHPASAENPNFLQR</sequence>
<dbReference type="Proteomes" id="UP000719412">
    <property type="component" value="Unassembled WGS sequence"/>
</dbReference>
<dbReference type="AlphaFoldDB" id="A0A8J6LIZ3"/>
<proteinExistence type="predicted"/>
<reference evidence="2" key="2">
    <citation type="submission" date="2021-08" db="EMBL/GenBank/DDBJ databases">
        <authorList>
            <person name="Eriksson T."/>
        </authorList>
    </citation>
    <scope>NUCLEOTIDE SEQUENCE</scope>
    <source>
        <strain evidence="2">Stoneville</strain>
        <tissue evidence="2">Whole head</tissue>
    </source>
</reference>
<comment type="caution">
    <text evidence="2">The sequence shown here is derived from an EMBL/GenBank/DDBJ whole genome shotgun (WGS) entry which is preliminary data.</text>
</comment>